<reference evidence="3" key="1">
    <citation type="journal article" date="2014" name="Front. Microbiol.">
        <title>High frequency of phylogenetically diverse reductive dehalogenase-homologous genes in deep subseafloor sedimentary metagenomes.</title>
        <authorList>
            <person name="Kawai M."/>
            <person name="Futagami T."/>
            <person name="Toyoda A."/>
            <person name="Takaki Y."/>
            <person name="Nishi S."/>
            <person name="Hori S."/>
            <person name="Arai W."/>
            <person name="Tsubouchi T."/>
            <person name="Morono Y."/>
            <person name="Uchiyama I."/>
            <person name="Ito T."/>
            <person name="Fujiyama A."/>
            <person name="Inagaki F."/>
            <person name="Takami H."/>
        </authorList>
    </citation>
    <scope>NUCLEOTIDE SEQUENCE</scope>
    <source>
        <strain evidence="3">Expedition CK06-06</strain>
    </source>
</reference>
<organism evidence="3">
    <name type="scientific">marine sediment metagenome</name>
    <dbReference type="NCBI Taxonomy" id="412755"/>
    <lineage>
        <taxon>unclassified sequences</taxon>
        <taxon>metagenomes</taxon>
        <taxon>ecological metagenomes</taxon>
    </lineage>
</organism>
<proteinExistence type="predicted"/>
<dbReference type="InterPro" id="IPR002516">
    <property type="entry name" value="Glyco_trans_11"/>
</dbReference>
<dbReference type="GO" id="GO:0005975">
    <property type="term" value="P:carbohydrate metabolic process"/>
    <property type="evidence" value="ECO:0007669"/>
    <property type="project" value="InterPro"/>
</dbReference>
<evidence type="ECO:0000256" key="1">
    <source>
        <dbReference type="ARBA" id="ARBA00022676"/>
    </source>
</evidence>
<protein>
    <recommendedName>
        <fullName evidence="4">Alpha-1,2-fucosyltransferase</fullName>
    </recommendedName>
</protein>
<comment type="caution">
    <text evidence="3">The sequence shown here is derived from an EMBL/GenBank/DDBJ whole genome shotgun (WGS) entry which is preliminary data.</text>
</comment>
<keyword evidence="2" id="KW-0808">Transferase</keyword>
<dbReference type="PANTHER" id="PTHR11927">
    <property type="entry name" value="GALACTOSIDE 2-L-FUCOSYLTRANSFERASE"/>
    <property type="match status" value="1"/>
</dbReference>
<dbReference type="GO" id="GO:0016020">
    <property type="term" value="C:membrane"/>
    <property type="evidence" value="ECO:0007669"/>
    <property type="project" value="InterPro"/>
</dbReference>
<dbReference type="Pfam" id="PF01531">
    <property type="entry name" value="Glyco_transf_11"/>
    <property type="match status" value="1"/>
</dbReference>
<evidence type="ECO:0000256" key="2">
    <source>
        <dbReference type="ARBA" id="ARBA00022679"/>
    </source>
</evidence>
<evidence type="ECO:0000313" key="3">
    <source>
        <dbReference type="EMBL" id="GAF71019.1"/>
    </source>
</evidence>
<accession>X0RQA2</accession>
<gene>
    <name evidence="3" type="ORF">S01H1_05124</name>
</gene>
<dbReference type="AlphaFoldDB" id="X0RQA2"/>
<dbReference type="EMBL" id="BARS01002669">
    <property type="protein sequence ID" value="GAF71019.1"/>
    <property type="molecule type" value="Genomic_DNA"/>
</dbReference>
<dbReference type="PANTHER" id="PTHR11927:SF9">
    <property type="entry name" value="L-FUCOSYLTRANSFERASE"/>
    <property type="match status" value="1"/>
</dbReference>
<sequence>MPVTKIFDIIAPNIYLITYQNYFYETLIIYDFDSIIDVLDLPSRKTLIKKWRTNHYRGIMGKLIIRRFLVLLSQIRLISLIKQEEDNVDGFRYYSNTYTKKEGLLPFTFVEHGYFQSEKFFDDNAMNDIIIKPKHLKKANDLLANIPSNKHKIFVHVRRGGIVHESCYGIKGNALPLSYYKNCIRWFENNIRNPFFVFLSDDIEFVDYCFNDIENKLICNNETGVDFAVMVLCKSGIISNSSFSWWGAYLMKERYKVFAPKYWIGYKSHKECPKGIHTEKFSFIDVLDPKI</sequence>
<keyword evidence="1" id="KW-0328">Glycosyltransferase</keyword>
<name>X0RQA2_9ZZZZ</name>
<evidence type="ECO:0008006" key="4">
    <source>
        <dbReference type="Google" id="ProtNLM"/>
    </source>
</evidence>
<dbReference type="GO" id="GO:0008107">
    <property type="term" value="F:galactoside 2-alpha-L-fucosyltransferase activity"/>
    <property type="evidence" value="ECO:0007669"/>
    <property type="project" value="InterPro"/>
</dbReference>